<keyword evidence="3" id="KW-1185">Reference proteome</keyword>
<keyword evidence="1" id="KW-0812">Transmembrane</keyword>
<evidence type="ECO:0000313" key="2">
    <source>
        <dbReference type="EMBL" id="CEI72498.1"/>
    </source>
</evidence>
<dbReference type="EMBL" id="LN650648">
    <property type="protein sequence ID" value="CEI72498.1"/>
    <property type="molecule type" value="Genomic_DNA"/>
</dbReference>
<dbReference type="Proteomes" id="UP000245695">
    <property type="component" value="Chromosome 1"/>
</dbReference>
<gene>
    <name evidence="2" type="ORF">FRIFI_0958</name>
</gene>
<feature type="transmembrane region" description="Helical" evidence="1">
    <location>
        <begin position="6"/>
        <end position="28"/>
    </location>
</feature>
<protein>
    <submittedName>
        <fullName evidence="2">Uncharacterized protein</fullName>
    </submittedName>
</protein>
<sequence length="35" mass="3938">MTTYFFTIPYGAIAVFGILIAGVGLFLYNKNKHKK</sequence>
<evidence type="ECO:0000256" key="1">
    <source>
        <dbReference type="SAM" id="Phobius"/>
    </source>
</evidence>
<dbReference type="KEGG" id="rhom:FRIFI_0958"/>
<reference evidence="2 3" key="1">
    <citation type="submission" date="2014-09" db="EMBL/GenBank/DDBJ databases">
        <authorList>
            <person name="Hornung B.V."/>
        </authorList>
    </citation>
    <scope>NUCLEOTIDE SEQUENCE [LARGE SCALE GENOMIC DNA]</scope>
    <source>
        <strain evidence="2 3">FRIFI</strain>
    </source>
</reference>
<proteinExistence type="predicted"/>
<keyword evidence="1" id="KW-1133">Transmembrane helix</keyword>
<accession>A0A2P2BQ80</accession>
<evidence type="ECO:0000313" key="3">
    <source>
        <dbReference type="Proteomes" id="UP000245695"/>
    </source>
</evidence>
<dbReference type="AlphaFoldDB" id="A0A2P2BQ80"/>
<keyword evidence="1" id="KW-0472">Membrane</keyword>
<name>A0A2P2BQ80_9FIRM</name>
<organism evidence="2 3">
    <name type="scientific">Romboutsia hominis</name>
    <dbReference type="NCBI Taxonomy" id="1507512"/>
    <lineage>
        <taxon>Bacteria</taxon>
        <taxon>Bacillati</taxon>
        <taxon>Bacillota</taxon>
        <taxon>Clostridia</taxon>
        <taxon>Peptostreptococcales</taxon>
        <taxon>Peptostreptococcaceae</taxon>
        <taxon>Romboutsia</taxon>
    </lineage>
</organism>